<keyword evidence="7" id="KW-1185">Reference proteome</keyword>
<dbReference type="InterPro" id="IPR027417">
    <property type="entry name" value="P-loop_NTPase"/>
</dbReference>
<dbReference type="GO" id="GO:0005634">
    <property type="term" value="C:nucleus"/>
    <property type="evidence" value="ECO:0007669"/>
    <property type="project" value="TreeGrafter"/>
</dbReference>
<proteinExistence type="predicted"/>
<feature type="domain" description="Clp1 N-terminal" evidence="3">
    <location>
        <begin position="15"/>
        <end position="115"/>
    </location>
</feature>
<feature type="domain" description="Clp1 P-loop" evidence="4">
    <location>
        <begin position="133"/>
        <end position="238"/>
    </location>
</feature>
<dbReference type="EMBL" id="ATMH01006198">
    <property type="protein sequence ID" value="EPY26548.1"/>
    <property type="molecule type" value="Genomic_DNA"/>
</dbReference>
<gene>
    <name evidence="6" type="ORF">STCU_06155</name>
    <name evidence="5" type="ORF">STCU_06198</name>
</gene>
<evidence type="ECO:0000313" key="5">
    <source>
        <dbReference type="EMBL" id="EPY26548.1"/>
    </source>
</evidence>
<name>S9U7D6_9TRYP</name>
<dbReference type="Gene3D" id="3.40.50.300">
    <property type="entry name" value="P-loop containing nucleotide triphosphate hydrolases"/>
    <property type="match status" value="1"/>
</dbReference>
<dbReference type="Gene3D" id="2.60.120.1030">
    <property type="entry name" value="Clp1, DNA binding domain"/>
    <property type="match status" value="1"/>
</dbReference>
<keyword evidence="2" id="KW-0067">ATP-binding</keyword>
<evidence type="ECO:0000313" key="6">
    <source>
        <dbReference type="EMBL" id="EPY26637.1"/>
    </source>
</evidence>
<dbReference type="GO" id="GO:0051731">
    <property type="term" value="F:polynucleotide 5'-hydroxyl-kinase activity"/>
    <property type="evidence" value="ECO:0007669"/>
    <property type="project" value="InterPro"/>
</dbReference>
<reference evidence="6 7" key="1">
    <citation type="journal article" date="2013" name="PLoS ONE">
        <title>Predicting the Proteins of Angomonas deanei, Strigomonas culicis and Their Respective Endosymbionts Reveals New Aspects of the Trypanosomatidae Family.</title>
        <authorList>
            <person name="Motta M.C."/>
            <person name="Martins A.C."/>
            <person name="de Souza S.S."/>
            <person name="Catta-Preta C.M."/>
            <person name="Silva R."/>
            <person name="Klein C.C."/>
            <person name="de Almeida L.G."/>
            <person name="de Lima Cunha O."/>
            <person name="Ciapina L.P."/>
            <person name="Brocchi M."/>
            <person name="Colabardini A.C."/>
            <person name="de Araujo Lima B."/>
            <person name="Machado C.R."/>
            <person name="de Almeida Soares C.M."/>
            <person name="Probst C.M."/>
            <person name="de Menezes C.B."/>
            <person name="Thompson C.E."/>
            <person name="Bartholomeu D.C."/>
            <person name="Gradia D.F."/>
            <person name="Pavoni D.P."/>
            <person name="Grisard E.C."/>
            <person name="Fantinatti-Garboggini F."/>
            <person name="Marchini F.K."/>
            <person name="Rodrigues-Luiz G.F."/>
            <person name="Wagner G."/>
            <person name="Goldman G.H."/>
            <person name="Fietto J.L."/>
            <person name="Elias M.C."/>
            <person name="Goldman M.H."/>
            <person name="Sagot M.F."/>
            <person name="Pereira M."/>
            <person name="Stoco P.H."/>
            <person name="de Mendonca-Neto R.P."/>
            <person name="Teixeira S.M."/>
            <person name="Maciel T.E."/>
            <person name="de Oliveira Mendes T.A."/>
            <person name="Urmenyi T.P."/>
            <person name="de Souza W."/>
            <person name="Schenkman S."/>
            <person name="de Vasconcelos A.T."/>
        </authorList>
    </citation>
    <scope>NUCLEOTIDE SEQUENCE [LARGE SCALE GENOMIC DNA]</scope>
</reference>
<dbReference type="Pfam" id="PF16575">
    <property type="entry name" value="CLP1_P"/>
    <property type="match status" value="1"/>
</dbReference>
<accession>S9U7D6</accession>
<dbReference type="Proteomes" id="UP000015354">
    <property type="component" value="Unassembled WGS sequence"/>
</dbReference>
<evidence type="ECO:0000259" key="4">
    <source>
        <dbReference type="Pfam" id="PF16575"/>
    </source>
</evidence>
<dbReference type="InterPro" id="IPR032319">
    <property type="entry name" value="CLP1_P"/>
</dbReference>
<keyword evidence="6" id="KW-0418">Kinase</keyword>
<organism evidence="6 7">
    <name type="scientific">Strigomonas culicis</name>
    <dbReference type="NCBI Taxonomy" id="28005"/>
    <lineage>
        <taxon>Eukaryota</taxon>
        <taxon>Discoba</taxon>
        <taxon>Euglenozoa</taxon>
        <taxon>Kinetoplastea</taxon>
        <taxon>Metakinetoplastina</taxon>
        <taxon>Trypanosomatida</taxon>
        <taxon>Trypanosomatidae</taxon>
        <taxon>Strigomonadinae</taxon>
        <taxon>Strigomonas</taxon>
    </lineage>
</organism>
<evidence type="ECO:0000259" key="3">
    <source>
        <dbReference type="Pfam" id="PF16573"/>
    </source>
</evidence>
<dbReference type="PANTHER" id="PTHR12755">
    <property type="entry name" value="CLEAVAGE/POLYADENYLATION FACTOR IA SUBUNIT CLP1P"/>
    <property type="match status" value="1"/>
</dbReference>
<dbReference type="GO" id="GO:0006388">
    <property type="term" value="P:tRNA splicing, via endonucleolytic cleavage and ligation"/>
    <property type="evidence" value="ECO:0007669"/>
    <property type="project" value="TreeGrafter"/>
</dbReference>
<sequence length="502" mass="56583">MQVSKQESKEFVVPKYGELRITTPREQDGTKLILYRSHNESEAWAEIGGKEVPLEQPVVLPPGRFFRVFSVTGCTITVTGAVRTLQRSFVTLTASVWMHSLLDIHAHLEHARANAKRNESMGPRILFVSDRRQCGKSHYISWLLQYAVRLGYHPLLLDGEPSHPCFGCATCLSLFCVQYPLDVEEELSFVPGLHVFTGCTRSSNAPLYVHGIRQLARVGMERVARDERCRVGGLFLDYGTVDRYEVERAEQPPKAHGDHDAPLVHPLDTLLDVISAVDIDRVFIVESAWLRMKLYQRAAERFGEVRARKIVDVPDDAPRDNDLRFGLFLVDSLRQPALFSDAEVQRRRWLRYFFGTPTSPVRPVLVTYDVASLRLATLGGREAHSMSTLMPMVEDEVEGDVTAKRKVEAATIHFVTADDVTLKRRILAVSNASEYETLPDGTSHRIPFSEFEQSIRDAVVVGFALVESVQQDKVSLLVSNRALLKRRGTCAFVTDEYLKASD</sequence>
<dbReference type="InterPro" id="IPR032324">
    <property type="entry name" value="Clp1_N"/>
</dbReference>
<comment type="caution">
    <text evidence="6">The sequence shown here is derived from an EMBL/GenBank/DDBJ whole genome shotgun (WGS) entry which is preliminary data.</text>
</comment>
<dbReference type="OrthoDB" id="258143at2759"/>
<reference evidence="6" key="2">
    <citation type="submission" date="2013-03" db="EMBL/GenBank/DDBJ databases">
        <authorList>
            <person name="Motta M.C.M."/>
            <person name="Martins A.C.A."/>
            <person name="Preta C.M.C.C."/>
            <person name="Silva R."/>
            <person name="de Souza S.S."/>
            <person name="Klein C.C."/>
            <person name="de Almeida L.G.P."/>
            <person name="Cunha O.L."/>
            <person name="Colabardini A.C."/>
            <person name="Lima B.A."/>
            <person name="Machado C.R."/>
            <person name="Soares C.M.A."/>
            <person name="de Menezes C.B.A."/>
            <person name="Bartolomeu D.C."/>
            <person name="Grisard E.C."/>
            <person name="Fantinatti-Garboggini F."/>
            <person name="Rodrigues-Luiz G.F."/>
            <person name="Wagner G."/>
            <person name="Goldman G.H."/>
            <person name="Fietto J.L.R."/>
            <person name="Ciapina L.P."/>
            <person name="Brocchi M."/>
            <person name="Elias M.C."/>
            <person name="Goldman M.H.S."/>
            <person name="Sagot M.-F."/>
            <person name="Pereira M."/>
            <person name="Stoco P.H."/>
            <person name="Teixeira S.M.R."/>
            <person name="de Mendonca-Neto R.P."/>
            <person name="Maciel T.E.F."/>
            <person name="Mendes T.A.O."/>
            <person name="Urmenyi T.P."/>
            <person name="Teixeira M.M.G."/>
            <person name="de Camargo E.F.P."/>
            <person name="de Sousa W."/>
            <person name="Schenkman S."/>
            <person name="de Vasconcelos A.T.R."/>
        </authorList>
    </citation>
    <scope>NUCLEOTIDE SEQUENCE</scope>
</reference>
<dbReference type="GO" id="GO:0005524">
    <property type="term" value="F:ATP binding"/>
    <property type="evidence" value="ECO:0007669"/>
    <property type="project" value="UniProtKB-KW"/>
</dbReference>
<keyword evidence="1" id="KW-0547">Nucleotide-binding</keyword>
<dbReference type="AlphaFoldDB" id="S9U7D6"/>
<dbReference type="EMBL" id="ATMH01006155">
    <property type="protein sequence ID" value="EPY26637.1"/>
    <property type="molecule type" value="Genomic_DNA"/>
</dbReference>
<dbReference type="Pfam" id="PF16573">
    <property type="entry name" value="CLP1_N"/>
    <property type="match status" value="1"/>
</dbReference>
<evidence type="ECO:0000313" key="7">
    <source>
        <dbReference type="Proteomes" id="UP000015354"/>
    </source>
</evidence>
<evidence type="ECO:0000256" key="1">
    <source>
        <dbReference type="ARBA" id="ARBA00022741"/>
    </source>
</evidence>
<dbReference type="PANTHER" id="PTHR12755:SF7">
    <property type="entry name" value="POLYRIBONUCLEOTIDE 5'-HYDROXYL-KINASE CLP1 P-LOOP DOMAIN-CONTAINING PROTEIN"/>
    <property type="match status" value="1"/>
</dbReference>
<protein>
    <submittedName>
        <fullName evidence="6">Polyribonucleotide 5'-hydroxyl-kinase</fullName>
    </submittedName>
</protein>
<dbReference type="InterPro" id="IPR038239">
    <property type="entry name" value="Clp1_N_sf"/>
</dbReference>
<evidence type="ECO:0000256" key="2">
    <source>
        <dbReference type="ARBA" id="ARBA00022840"/>
    </source>
</evidence>
<dbReference type="InterPro" id="IPR045116">
    <property type="entry name" value="Clp1/Grc3"/>
</dbReference>
<keyword evidence="6" id="KW-0808">Transferase</keyword>